<evidence type="ECO:0000256" key="1">
    <source>
        <dbReference type="ARBA" id="ARBA00022729"/>
    </source>
</evidence>
<dbReference type="InterPro" id="IPR049712">
    <property type="entry name" value="Poly_export"/>
</dbReference>
<proteinExistence type="predicted"/>
<comment type="caution">
    <text evidence="3">The sequence shown here is derived from an EMBL/GenBank/DDBJ whole genome shotgun (WGS) entry which is preliminary data.</text>
</comment>
<evidence type="ECO:0000313" key="3">
    <source>
        <dbReference type="EMBL" id="MDN5203876.1"/>
    </source>
</evidence>
<dbReference type="PROSITE" id="PS51257">
    <property type="entry name" value="PROKAR_LIPOPROTEIN"/>
    <property type="match status" value="1"/>
</dbReference>
<dbReference type="Gene3D" id="3.30.1950.10">
    <property type="entry name" value="wza like domain"/>
    <property type="match status" value="1"/>
</dbReference>
<evidence type="ECO:0000259" key="2">
    <source>
        <dbReference type="Pfam" id="PF02563"/>
    </source>
</evidence>
<dbReference type="PANTHER" id="PTHR33619">
    <property type="entry name" value="POLYSACCHARIDE EXPORT PROTEIN GFCE-RELATED"/>
    <property type="match status" value="1"/>
</dbReference>
<dbReference type="Proteomes" id="UP001172082">
    <property type="component" value="Unassembled WGS sequence"/>
</dbReference>
<keyword evidence="1" id="KW-0732">Signal</keyword>
<accession>A0ABT8KT17</accession>
<dbReference type="PANTHER" id="PTHR33619:SF3">
    <property type="entry name" value="POLYSACCHARIDE EXPORT PROTEIN GFCE-RELATED"/>
    <property type="match status" value="1"/>
</dbReference>
<dbReference type="Pfam" id="PF02563">
    <property type="entry name" value="Poly_export"/>
    <property type="match status" value="1"/>
</dbReference>
<evidence type="ECO:0000313" key="4">
    <source>
        <dbReference type="Proteomes" id="UP001172082"/>
    </source>
</evidence>
<feature type="domain" description="Polysaccharide export protein N-terminal" evidence="2">
    <location>
        <begin position="48"/>
        <end position="143"/>
    </location>
</feature>
<reference evidence="3" key="1">
    <citation type="submission" date="2023-06" db="EMBL/GenBank/DDBJ databases">
        <title>Genomic of Parafulvivirga corallium.</title>
        <authorList>
            <person name="Wang G."/>
        </authorList>
    </citation>
    <scope>NUCLEOTIDE SEQUENCE</scope>
    <source>
        <strain evidence="3">BMA10</strain>
    </source>
</reference>
<sequence length="260" mass="28454">MKKVILSRSVLIGAVFLLGSCNSYRQNIMFSTEQNVIPEGVEIAVSEAEGNYIIQENDLLNIDVYTSNGERIIDPDFELSRGISQAGQSLTRPQPNYLVESDGTVKLPLVGSIELAGITLREASELLQQRFAAFYESPFVTINYINKRVIVLGANTGTVVPLINENTTLVEVLALAGGLNNNAKAHNLRLIRGDLSNPEVYIIDLSTINGMKNSIKKIYPGDIIYIEPVRRPISESVRDIAPVISIITSAVALIITLNNL</sequence>
<organism evidence="3 4">
    <name type="scientific">Splendidivirga corallicola</name>
    <dbReference type="NCBI Taxonomy" id="3051826"/>
    <lineage>
        <taxon>Bacteria</taxon>
        <taxon>Pseudomonadati</taxon>
        <taxon>Bacteroidota</taxon>
        <taxon>Cytophagia</taxon>
        <taxon>Cytophagales</taxon>
        <taxon>Splendidivirgaceae</taxon>
        <taxon>Splendidivirga</taxon>
    </lineage>
</organism>
<dbReference type="RefSeq" id="WP_346753900.1">
    <property type="nucleotide sequence ID" value="NZ_JAUJEA010000009.1"/>
</dbReference>
<gene>
    <name evidence="3" type="ORF">QQ008_20965</name>
</gene>
<dbReference type="EMBL" id="JAUJEA010000009">
    <property type="protein sequence ID" value="MDN5203876.1"/>
    <property type="molecule type" value="Genomic_DNA"/>
</dbReference>
<dbReference type="InterPro" id="IPR003715">
    <property type="entry name" value="Poly_export_N"/>
</dbReference>
<keyword evidence="4" id="KW-1185">Reference proteome</keyword>
<protein>
    <submittedName>
        <fullName evidence="3">Polysaccharide biosynthesis/export family protein</fullName>
    </submittedName>
</protein>
<name>A0ABT8KT17_9BACT</name>